<dbReference type="AlphaFoldDB" id="A0A067M119"/>
<dbReference type="STRING" id="930990.A0A067M119"/>
<dbReference type="HOGENOM" id="CLU_630025_0_0_1"/>
<proteinExistence type="predicted"/>
<dbReference type="InterPro" id="IPR011009">
    <property type="entry name" value="Kinase-like_dom_sf"/>
</dbReference>
<keyword evidence="3" id="KW-1185">Reference proteome</keyword>
<dbReference type="SUPFAM" id="SSF56112">
    <property type="entry name" value="Protein kinase-like (PK-like)"/>
    <property type="match status" value="1"/>
</dbReference>
<feature type="compositionally biased region" description="Basic and acidic residues" evidence="1">
    <location>
        <begin position="108"/>
        <end position="121"/>
    </location>
</feature>
<name>A0A067M119_BOTB1</name>
<dbReference type="OrthoDB" id="4062651at2759"/>
<protein>
    <recommendedName>
        <fullName evidence="4">Protein kinase domain-containing protein</fullName>
    </recommendedName>
</protein>
<evidence type="ECO:0008006" key="4">
    <source>
        <dbReference type="Google" id="ProtNLM"/>
    </source>
</evidence>
<evidence type="ECO:0000256" key="1">
    <source>
        <dbReference type="SAM" id="MobiDB-lite"/>
    </source>
</evidence>
<evidence type="ECO:0000313" key="2">
    <source>
        <dbReference type="EMBL" id="KDQ09443.1"/>
    </source>
</evidence>
<organism evidence="2 3">
    <name type="scientific">Botryobasidium botryosum (strain FD-172 SS1)</name>
    <dbReference type="NCBI Taxonomy" id="930990"/>
    <lineage>
        <taxon>Eukaryota</taxon>
        <taxon>Fungi</taxon>
        <taxon>Dikarya</taxon>
        <taxon>Basidiomycota</taxon>
        <taxon>Agaricomycotina</taxon>
        <taxon>Agaricomycetes</taxon>
        <taxon>Cantharellales</taxon>
        <taxon>Botryobasidiaceae</taxon>
        <taxon>Botryobasidium</taxon>
    </lineage>
</organism>
<evidence type="ECO:0000313" key="3">
    <source>
        <dbReference type="Proteomes" id="UP000027195"/>
    </source>
</evidence>
<sequence>MSLSRLWPRRSSAMEVLVKTRVEIEGRDLSEVAEQLDPAEKLSGVRFPKDGIQILVVVQRSMTRAASRDLPRFAFETLNFRERHRRYFSQHPYRAPSSQGNPSVFARNQDKSEGPVLDFDRPRKASAPIPITLLHPVFGEFFSDCDTHVPMREDNKLAYELSDAMAGFFRDELARMSKFRQIMRANGFDIMKSSVEGTDFTTDGARLRESAARHLGALRKAVQSLKKYYKEELSALAVTDPRNKIRSLFPYPRQYHSPSNHTAHPFKYHWAVPEKLIFYGETDDRRPICIKFARAYSKDAHQACVSLNCAPALLGFDILPGGWHMVVMDRLDESYHRVDTIERPFPAGLRQNIFEKVKQLHQAGFVHGDLREVNMWANGEDFMLIDFDWAGVSGEVQYPMKVYAGRDPWRPEGAYDGQLIKPDHDLEMIEHHMKM</sequence>
<gene>
    <name evidence="2" type="ORF">BOTBODRAFT_47593</name>
</gene>
<dbReference type="Proteomes" id="UP000027195">
    <property type="component" value="Unassembled WGS sequence"/>
</dbReference>
<dbReference type="InParanoid" id="A0A067M119"/>
<feature type="region of interest" description="Disordered" evidence="1">
    <location>
        <begin position="92"/>
        <end position="121"/>
    </location>
</feature>
<accession>A0A067M119</accession>
<dbReference type="EMBL" id="KL198078">
    <property type="protein sequence ID" value="KDQ09443.1"/>
    <property type="molecule type" value="Genomic_DNA"/>
</dbReference>
<dbReference type="Gene3D" id="1.10.510.10">
    <property type="entry name" value="Transferase(Phosphotransferase) domain 1"/>
    <property type="match status" value="1"/>
</dbReference>
<reference evidence="3" key="1">
    <citation type="journal article" date="2014" name="Proc. Natl. Acad. Sci. U.S.A.">
        <title>Extensive sampling of basidiomycete genomes demonstrates inadequacy of the white-rot/brown-rot paradigm for wood decay fungi.</title>
        <authorList>
            <person name="Riley R."/>
            <person name="Salamov A.A."/>
            <person name="Brown D.W."/>
            <person name="Nagy L.G."/>
            <person name="Floudas D."/>
            <person name="Held B.W."/>
            <person name="Levasseur A."/>
            <person name="Lombard V."/>
            <person name="Morin E."/>
            <person name="Otillar R."/>
            <person name="Lindquist E.A."/>
            <person name="Sun H."/>
            <person name="LaButti K.M."/>
            <person name="Schmutz J."/>
            <person name="Jabbour D."/>
            <person name="Luo H."/>
            <person name="Baker S.E."/>
            <person name="Pisabarro A.G."/>
            <person name="Walton J.D."/>
            <person name="Blanchette R.A."/>
            <person name="Henrissat B."/>
            <person name="Martin F."/>
            <person name="Cullen D."/>
            <person name="Hibbett D.S."/>
            <person name="Grigoriev I.V."/>
        </authorList>
    </citation>
    <scope>NUCLEOTIDE SEQUENCE [LARGE SCALE GENOMIC DNA]</scope>
    <source>
        <strain evidence="3">FD-172 SS1</strain>
    </source>
</reference>